<dbReference type="InterPro" id="IPR001926">
    <property type="entry name" value="TrpB-like_PALP"/>
</dbReference>
<reference evidence="7 8" key="1">
    <citation type="submission" date="2021-04" db="EMBL/GenBank/DDBJ databases">
        <title>Genomic and host-range diversity within the Dickeya zeae complex, identification of D. zeae and D. oryzae members, proposal of two novel subspecies D. zeae subsp. zeae subsp. nov. and D. zeae subsp. dombae subsp. nov.</title>
        <authorList>
            <person name="Van Gijsegem F."/>
            <person name="Hugouvieux-Cotte-Pattat N."/>
        </authorList>
    </citation>
    <scope>NUCLEOTIDE SEQUENCE [LARGE SCALE GENOMIC DNA]</scope>
    <source>
        <strain evidence="7 8">FVG03</strain>
    </source>
</reference>
<evidence type="ECO:0000256" key="4">
    <source>
        <dbReference type="ARBA" id="ARBA00022898"/>
    </source>
</evidence>
<evidence type="ECO:0000313" key="7">
    <source>
        <dbReference type="EMBL" id="MBP2856061.1"/>
    </source>
</evidence>
<evidence type="ECO:0000256" key="3">
    <source>
        <dbReference type="ARBA" id="ARBA00012681"/>
    </source>
</evidence>
<dbReference type="SUPFAM" id="SSF53686">
    <property type="entry name" value="Tryptophan synthase beta subunit-like PLP-dependent enzymes"/>
    <property type="match status" value="1"/>
</dbReference>
<comment type="cofactor">
    <cofactor evidence="1">
        <name>pyridoxal 5'-phosphate</name>
        <dbReference type="ChEBI" id="CHEBI:597326"/>
    </cofactor>
</comment>
<dbReference type="Pfam" id="PF00291">
    <property type="entry name" value="PALP"/>
    <property type="match status" value="1"/>
</dbReference>
<gene>
    <name evidence="7" type="ORF">J8657_00435</name>
</gene>
<dbReference type="InterPro" id="IPR001216">
    <property type="entry name" value="P-phosphate_BS"/>
</dbReference>
<dbReference type="PROSITE" id="PS00901">
    <property type="entry name" value="CYS_SYNTHASE"/>
    <property type="match status" value="1"/>
</dbReference>
<dbReference type="Gene3D" id="3.40.50.1100">
    <property type="match status" value="2"/>
</dbReference>
<keyword evidence="4" id="KW-0663">Pyridoxal phosphate</keyword>
<name>A0ABS5B6N1_9GAMM</name>
<dbReference type="EMBL" id="JAGJWX010000001">
    <property type="protein sequence ID" value="MBP2856061.1"/>
    <property type="molecule type" value="Genomic_DNA"/>
</dbReference>
<evidence type="ECO:0000256" key="5">
    <source>
        <dbReference type="ARBA" id="ARBA00047931"/>
    </source>
</evidence>
<evidence type="ECO:0000256" key="1">
    <source>
        <dbReference type="ARBA" id="ARBA00001933"/>
    </source>
</evidence>
<organism evidence="7 8">
    <name type="scientific">Dickeya oryzae</name>
    <dbReference type="NCBI Taxonomy" id="1240404"/>
    <lineage>
        <taxon>Bacteria</taxon>
        <taxon>Pseudomonadati</taxon>
        <taxon>Pseudomonadota</taxon>
        <taxon>Gammaproteobacteria</taxon>
        <taxon>Enterobacterales</taxon>
        <taxon>Pectobacteriaceae</taxon>
        <taxon>Dickeya</taxon>
    </lineage>
</organism>
<sequence>MQINNYMGNTPIVKINNIYGEKYGNVWVKLEEFNPGGSIKSRVGLNMITDAEQRGLLKSGDRIIEATGGNTGLGLALSSSIKGYDLTLIIPDNFSREKIKILKAFGAKVILSDHSSGPGSHVRLLKDIISEEKGYVHLDQFSNMANPRAHYLYTGNEIIDQMKGNVSAFVSVIGSGGTITGVGKRLKEHNSNIRIIGVQPAGCDLINGVFVPHKIEAIAVGVVSPFIEKEKIDSMVDVDFDEVQDIRDYLCRKQGLFVGLSSGANIISALKLSKQYTTDNNIVTVSPDSGRSYL</sequence>
<feature type="domain" description="Tryptophan synthase beta chain-like PALP" evidence="6">
    <location>
        <begin position="5"/>
        <end position="288"/>
    </location>
</feature>
<accession>A0ABS5B6N1</accession>
<evidence type="ECO:0000259" key="6">
    <source>
        <dbReference type="Pfam" id="PF00291"/>
    </source>
</evidence>
<proteinExistence type="predicted"/>
<evidence type="ECO:0000313" key="8">
    <source>
        <dbReference type="Proteomes" id="UP000810130"/>
    </source>
</evidence>
<dbReference type="Proteomes" id="UP000810130">
    <property type="component" value="Unassembled WGS sequence"/>
</dbReference>
<keyword evidence="8" id="KW-1185">Reference proteome</keyword>
<comment type="caution">
    <text evidence="7">The sequence shown here is derived from an EMBL/GenBank/DDBJ whole genome shotgun (WGS) entry which is preliminary data.</text>
</comment>
<dbReference type="PANTHER" id="PTHR10314">
    <property type="entry name" value="CYSTATHIONINE BETA-SYNTHASE"/>
    <property type="match status" value="1"/>
</dbReference>
<comment type="catalytic activity">
    <reaction evidence="5">
        <text>O-acetyl-L-serine + hydrogen sulfide = L-cysteine + acetate</text>
        <dbReference type="Rhea" id="RHEA:14829"/>
        <dbReference type="ChEBI" id="CHEBI:29919"/>
        <dbReference type="ChEBI" id="CHEBI:30089"/>
        <dbReference type="ChEBI" id="CHEBI:35235"/>
        <dbReference type="ChEBI" id="CHEBI:58340"/>
        <dbReference type="EC" id="2.5.1.47"/>
    </reaction>
</comment>
<dbReference type="RefSeq" id="WP_210173974.1">
    <property type="nucleotide sequence ID" value="NZ_JAGJWX010000001.1"/>
</dbReference>
<dbReference type="CDD" id="cd01561">
    <property type="entry name" value="CBS_like"/>
    <property type="match status" value="1"/>
</dbReference>
<comment type="pathway">
    <text evidence="2">Amino-acid biosynthesis; L-cysteine biosynthesis; L-cysteine from L-serine: step 2/2.</text>
</comment>
<dbReference type="InterPro" id="IPR036052">
    <property type="entry name" value="TrpB-like_PALP_sf"/>
</dbReference>
<dbReference type="InterPro" id="IPR050214">
    <property type="entry name" value="Cys_Synth/Cystath_Beta-Synth"/>
</dbReference>
<protein>
    <recommendedName>
        <fullName evidence="3">cysteine synthase</fullName>
        <ecNumber evidence="3">2.5.1.47</ecNumber>
    </recommendedName>
</protein>
<dbReference type="EC" id="2.5.1.47" evidence="3"/>
<evidence type="ECO:0000256" key="2">
    <source>
        <dbReference type="ARBA" id="ARBA00004962"/>
    </source>
</evidence>